<evidence type="ECO:0000313" key="3">
    <source>
        <dbReference type="Proteomes" id="UP000002357"/>
    </source>
</evidence>
<keyword evidence="3" id="KW-1185">Reference proteome</keyword>
<dbReference type="Proteomes" id="UP000002357">
    <property type="component" value="Chromosome"/>
</dbReference>
<feature type="region of interest" description="Disordered" evidence="1">
    <location>
        <begin position="1"/>
        <end position="74"/>
    </location>
</feature>
<proteinExistence type="predicted"/>
<dbReference type="AlphaFoldDB" id="E2Q5X4"/>
<name>E2Q5X4_STRCL</name>
<evidence type="ECO:0000256" key="1">
    <source>
        <dbReference type="SAM" id="MobiDB-lite"/>
    </source>
</evidence>
<organism evidence="2 3">
    <name type="scientific">Streptomyces clavuligerus</name>
    <dbReference type="NCBI Taxonomy" id="1901"/>
    <lineage>
        <taxon>Bacteria</taxon>
        <taxon>Bacillati</taxon>
        <taxon>Actinomycetota</taxon>
        <taxon>Actinomycetes</taxon>
        <taxon>Kitasatosporales</taxon>
        <taxon>Streptomycetaceae</taxon>
        <taxon>Streptomyces</taxon>
    </lineage>
</organism>
<evidence type="ECO:0000313" key="2">
    <source>
        <dbReference type="EMBL" id="EFG05134.1"/>
    </source>
</evidence>
<gene>
    <name evidence="2" type="ORF">SCLAV_0058</name>
</gene>
<feature type="compositionally biased region" description="Basic and acidic residues" evidence="1">
    <location>
        <begin position="45"/>
        <end position="54"/>
    </location>
</feature>
<sequence length="74" mass="7634">MKGKRGNASSAAFSVRSLPARSSCGAPSVRSSCGAPSVRSASVRSEPHAPDPGHRPSRPPRLTSTAVEFLRSSS</sequence>
<dbReference type="EMBL" id="CM000913">
    <property type="protein sequence ID" value="EFG05134.1"/>
    <property type="molecule type" value="Genomic_DNA"/>
</dbReference>
<accession>E2Q5X4</accession>
<reference evidence="2 3" key="1">
    <citation type="journal article" date="2010" name="Genome Biol. Evol.">
        <title>The sequence of a 1.8-mb bacterial linear plasmid reveals a rich evolutionary reservoir of secondary metabolic pathways.</title>
        <authorList>
            <person name="Medema M.H."/>
            <person name="Trefzer A."/>
            <person name="Kovalchuk A."/>
            <person name="van den Berg M."/>
            <person name="Mueller U."/>
            <person name="Heijne W."/>
            <person name="Wu L."/>
            <person name="Alam M.T."/>
            <person name="Ronning C.M."/>
            <person name="Nierman W.C."/>
            <person name="Bovenberg R.A.L."/>
            <person name="Breitling R."/>
            <person name="Takano E."/>
        </authorList>
    </citation>
    <scope>NUCLEOTIDE SEQUENCE [LARGE SCALE GENOMIC DNA]</scope>
    <source>
        <strain evidence="3">ATCC 27064 / DSM 738 / JCM 4710 / NBRC 13307 / NCIMB 12785 / NRRL 3585 / VKM Ac-602</strain>
    </source>
</reference>
<protein>
    <submittedName>
        <fullName evidence="2">Uncharacterized protein</fullName>
    </submittedName>
</protein>
<feature type="compositionally biased region" description="Polar residues" evidence="1">
    <location>
        <begin position="62"/>
        <end position="74"/>
    </location>
</feature>